<name>A0AAX6HYC4_IRIPA</name>
<protein>
    <submittedName>
        <fullName evidence="2">UDP-glycosyltransferase 91C1-like</fullName>
    </submittedName>
</protein>
<feature type="compositionally biased region" description="Polar residues" evidence="1">
    <location>
        <begin position="136"/>
        <end position="146"/>
    </location>
</feature>
<feature type="compositionally biased region" description="Polar residues" evidence="1">
    <location>
        <begin position="84"/>
        <end position="106"/>
    </location>
</feature>
<evidence type="ECO:0000313" key="3">
    <source>
        <dbReference type="Proteomes" id="UP001140949"/>
    </source>
</evidence>
<proteinExistence type="predicted"/>
<evidence type="ECO:0000313" key="2">
    <source>
        <dbReference type="EMBL" id="KAJ6845494.1"/>
    </source>
</evidence>
<comment type="caution">
    <text evidence="2">The sequence shown here is derived from an EMBL/GenBank/DDBJ whole genome shotgun (WGS) entry which is preliminary data.</text>
</comment>
<keyword evidence="3" id="KW-1185">Reference proteome</keyword>
<organism evidence="2 3">
    <name type="scientific">Iris pallida</name>
    <name type="common">Sweet iris</name>
    <dbReference type="NCBI Taxonomy" id="29817"/>
    <lineage>
        <taxon>Eukaryota</taxon>
        <taxon>Viridiplantae</taxon>
        <taxon>Streptophyta</taxon>
        <taxon>Embryophyta</taxon>
        <taxon>Tracheophyta</taxon>
        <taxon>Spermatophyta</taxon>
        <taxon>Magnoliopsida</taxon>
        <taxon>Liliopsida</taxon>
        <taxon>Asparagales</taxon>
        <taxon>Iridaceae</taxon>
        <taxon>Iridoideae</taxon>
        <taxon>Irideae</taxon>
        <taxon>Iris</taxon>
    </lineage>
</organism>
<dbReference type="EMBL" id="JANAVB010006199">
    <property type="protein sequence ID" value="KAJ6845494.1"/>
    <property type="molecule type" value="Genomic_DNA"/>
</dbReference>
<accession>A0AAX6HYC4</accession>
<dbReference type="Proteomes" id="UP001140949">
    <property type="component" value="Unassembled WGS sequence"/>
</dbReference>
<feature type="compositionally biased region" description="Low complexity" evidence="1">
    <location>
        <begin position="148"/>
        <end position="160"/>
    </location>
</feature>
<dbReference type="AlphaFoldDB" id="A0AAX6HYC4"/>
<reference evidence="2" key="2">
    <citation type="submission" date="2023-04" db="EMBL/GenBank/DDBJ databases">
        <authorList>
            <person name="Bruccoleri R.E."/>
            <person name="Oakeley E.J."/>
            <person name="Faust A.-M."/>
            <person name="Dessus-Babus S."/>
            <person name="Altorfer M."/>
            <person name="Burckhardt D."/>
            <person name="Oertli M."/>
            <person name="Naumann U."/>
            <person name="Petersen F."/>
            <person name="Wong J."/>
        </authorList>
    </citation>
    <scope>NUCLEOTIDE SEQUENCE</scope>
    <source>
        <strain evidence="2">GSM-AAB239-AS_SAM_17_03QT</strain>
        <tissue evidence="2">Leaf</tissue>
    </source>
</reference>
<gene>
    <name evidence="2" type="ORF">M6B38_287225</name>
</gene>
<evidence type="ECO:0000256" key="1">
    <source>
        <dbReference type="SAM" id="MobiDB-lite"/>
    </source>
</evidence>
<feature type="compositionally biased region" description="Low complexity" evidence="1">
    <location>
        <begin position="35"/>
        <end position="78"/>
    </location>
</feature>
<reference evidence="2" key="1">
    <citation type="journal article" date="2023" name="GigaByte">
        <title>Genome assembly of the bearded iris, Iris pallida Lam.</title>
        <authorList>
            <person name="Bruccoleri R.E."/>
            <person name="Oakeley E.J."/>
            <person name="Faust A.M.E."/>
            <person name="Altorfer M."/>
            <person name="Dessus-Babus S."/>
            <person name="Burckhardt D."/>
            <person name="Oertli M."/>
            <person name="Naumann U."/>
            <person name="Petersen F."/>
            <person name="Wong J."/>
        </authorList>
    </citation>
    <scope>NUCLEOTIDE SEQUENCE</scope>
    <source>
        <strain evidence="2">GSM-AAB239-AS_SAM_17_03QT</strain>
    </source>
</reference>
<feature type="compositionally biased region" description="Pro residues" evidence="1">
    <location>
        <begin position="1"/>
        <end position="16"/>
    </location>
</feature>
<feature type="region of interest" description="Disordered" evidence="1">
    <location>
        <begin position="1"/>
        <end position="160"/>
    </location>
</feature>
<sequence length="192" mass="19783">MPPLAPLPSSPTPPSTSAPSSAAPTTPSPGPSPTSSPLLRRRPSTGCCATTPPTGPCPSRGPSTCTPPSSPSSVLPCSARLAPRTSSSAPGGSPRRTSQSRPTGSPSRPRWPSGCPRPGRSSGRHSVPTLPASRRPTASVSRSGNATWWPSGAASSSRRSGWISSRTYMARQCCHLVTSLRCRQKSPSRPLV</sequence>